<dbReference type="EMBL" id="JACGWS010000010">
    <property type="protein sequence ID" value="MBC8756317.1"/>
    <property type="molecule type" value="Genomic_DNA"/>
</dbReference>
<gene>
    <name evidence="3" type="ORF">H2O64_16705</name>
</gene>
<evidence type="ECO:0000313" key="4">
    <source>
        <dbReference type="Proteomes" id="UP000619238"/>
    </source>
</evidence>
<organism evidence="3 4">
    <name type="scientific">Kordia aestuariivivens</name>
    <dbReference type="NCBI Taxonomy" id="2759037"/>
    <lineage>
        <taxon>Bacteria</taxon>
        <taxon>Pseudomonadati</taxon>
        <taxon>Bacteroidota</taxon>
        <taxon>Flavobacteriia</taxon>
        <taxon>Flavobacteriales</taxon>
        <taxon>Flavobacteriaceae</taxon>
        <taxon>Kordia</taxon>
    </lineage>
</organism>
<name>A0ABR7QCL8_9FLAO</name>
<feature type="domain" description="eCIS core" evidence="2">
    <location>
        <begin position="45"/>
        <end position="118"/>
    </location>
</feature>
<dbReference type="InterPro" id="IPR025295">
    <property type="entry name" value="eCIS_core_dom"/>
</dbReference>
<keyword evidence="4" id="KW-1185">Reference proteome</keyword>
<accession>A0ABR7QCL8</accession>
<feature type="compositionally biased region" description="Basic and acidic residues" evidence="1">
    <location>
        <begin position="7"/>
        <end position="25"/>
    </location>
</feature>
<protein>
    <submittedName>
        <fullName evidence="3">DUF4157 domain-containing protein</fullName>
    </submittedName>
</protein>
<evidence type="ECO:0000313" key="3">
    <source>
        <dbReference type="EMBL" id="MBC8756317.1"/>
    </source>
</evidence>
<comment type="caution">
    <text evidence="3">The sequence shown here is derived from an EMBL/GenBank/DDBJ whole genome shotgun (WGS) entry which is preliminary data.</text>
</comment>
<evidence type="ECO:0000256" key="1">
    <source>
        <dbReference type="SAM" id="MobiDB-lite"/>
    </source>
</evidence>
<evidence type="ECO:0000259" key="2">
    <source>
        <dbReference type="Pfam" id="PF13699"/>
    </source>
</evidence>
<feature type="region of interest" description="Disordered" evidence="1">
    <location>
        <begin position="1"/>
        <end position="47"/>
    </location>
</feature>
<dbReference type="Proteomes" id="UP000619238">
    <property type="component" value="Unassembled WGS sequence"/>
</dbReference>
<feature type="compositionally biased region" description="Polar residues" evidence="1">
    <location>
        <begin position="34"/>
        <end position="47"/>
    </location>
</feature>
<sequence length="417" mass="45073">MKGKKINSNEEKGVHQIIQRKEGKSFVKPKGAQDSFTPPTQQKGLPNALQSNMETSLGQDFSNVAIHTNSQKATQMNARAYTQGENVHFAPGEFNPNSSKGQNLIGHEFTHVAQQRAGVVKPTKVLQKGVAINDNQSLEREADSMGSKAVKGEIVSKYRGAKASSASTMQGKKSDNNLSENLTSALSPEQQQSAVAQFTLTKDLKTALKADAISVAAIIDLIRAAPVAERSVAVVKNSVLKLIREKVSGVEASTIISELLVGSQNWANPPNTDFYSYFVLNNGNGKLPVLANMNCWESILYAAYLANRIDANWIRSYYVSAGAIPKATVSPVPKLWAQLNYSTSLPELDSSDASNRPAVGDLIFYMIPDLSVPAHVAVYIGGDEVISLWTKPNGISSIQRIPITAISGTLFYSPPPW</sequence>
<proteinExistence type="predicted"/>
<dbReference type="Pfam" id="PF13699">
    <property type="entry name" value="eCIS_core"/>
    <property type="match status" value="1"/>
</dbReference>
<dbReference type="RefSeq" id="WP_187563356.1">
    <property type="nucleotide sequence ID" value="NZ_JACGWS010000010.1"/>
</dbReference>
<reference evidence="3 4" key="1">
    <citation type="submission" date="2020-07" db="EMBL/GenBank/DDBJ databases">
        <title>Description of Kordia aestuariivivens sp. nov., isolated from a tidal flat.</title>
        <authorList>
            <person name="Park S."/>
            <person name="Yoon J.-H."/>
        </authorList>
    </citation>
    <scope>NUCLEOTIDE SEQUENCE [LARGE SCALE GENOMIC DNA]</scope>
    <source>
        <strain evidence="3 4">YSTF-M3</strain>
    </source>
</reference>